<accession>A0A835WVV6</accession>
<comment type="caution">
    <text evidence="2">The sequence shown here is derived from an EMBL/GenBank/DDBJ whole genome shotgun (WGS) entry which is preliminary data.</text>
</comment>
<dbReference type="EMBL" id="JAEHOD010000001">
    <property type="protein sequence ID" value="KAG2454616.1"/>
    <property type="molecule type" value="Genomic_DNA"/>
</dbReference>
<dbReference type="AlphaFoldDB" id="A0A835WVV6"/>
<keyword evidence="3" id="KW-1185">Reference proteome</keyword>
<evidence type="ECO:0000313" key="2">
    <source>
        <dbReference type="EMBL" id="KAG2454616.1"/>
    </source>
</evidence>
<dbReference type="OrthoDB" id="533302at2759"/>
<sequence length="270" mass="29178">MQRSGDGSSSVGFRSAQSGCGGLADAATDGAPLTKRGGLCAAPFASIGASNGSSATAHKSSAAAAALGSGATASGQQAELTPALQSLNGTWFKDKRRSESMEAAMNMMHLNGIVRQAVKLVRGVRIDLTRENFTFTVFSYIGWFKVKEVYPMSGEVHQFKRRDLRRGKAQGCVEQHGDHLHVQLKWDAPFGGVGTDHFRLVSEDELHIESVLHVAGQTASYLTVYNRKHDRHHRHGHDGRSEDGHDDGGHKHQHQRHGNDDGANQPGPKR</sequence>
<feature type="compositionally biased region" description="Basic residues" evidence="1">
    <location>
        <begin position="228"/>
        <end position="237"/>
    </location>
</feature>
<feature type="region of interest" description="Disordered" evidence="1">
    <location>
        <begin position="228"/>
        <end position="270"/>
    </location>
</feature>
<evidence type="ECO:0000256" key="1">
    <source>
        <dbReference type="SAM" id="MobiDB-lite"/>
    </source>
</evidence>
<protein>
    <submittedName>
        <fullName evidence="2">Uncharacterized protein</fullName>
    </submittedName>
</protein>
<name>A0A835WVV6_9CHLO</name>
<proteinExistence type="predicted"/>
<feature type="compositionally biased region" description="Basic and acidic residues" evidence="1">
    <location>
        <begin position="238"/>
        <end position="250"/>
    </location>
</feature>
<organism evidence="2 3">
    <name type="scientific">Chlamydomonas schloesseri</name>
    <dbReference type="NCBI Taxonomy" id="2026947"/>
    <lineage>
        <taxon>Eukaryota</taxon>
        <taxon>Viridiplantae</taxon>
        <taxon>Chlorophyta</taxon>
        <taxon>core chlorophytes</taxon>
        <taxon>Chlorophyceae</taxon>
        <taxon>CS clade</taxon>
        <taxon>Chlamydomonadales</taxon>
        <taxon>Chlamydomonadaceae</taxon>
        <taxon>Chlamydomonas</taxon>
    </lineage>
</organism>
<reference evidence="2" key="1">
    <citation type="journal article" date="2020" name="bioRxiv">
        <title>Comparative genomics of Chlamydomonas.</title>
        <authorList>
            <person name="Craig R.J."/>
            <person name="Hasan A.R."/>
            <person name="Ness R.W."/>
            <person name="Keightley P.D."/>
        </authorList>
    </citation>
    <scope>NUCLEOTIDE SEQUENCE</scope>
    <source>
        <strain evidence="2">CCAP 11/173</strain>
    </source>
</reference>
<evidence type="ECO:0000313" key="3">
    <source>
        <dbReference type="Proteomes" id="UP000613740"/>
    </source>
</evidence>
<gene>
    <name evidence="2" type="ORF">HYH02_000457</name>
</gene>
<dbReference type="Proteomes" id="UP000613740">
    <property type="component" value="Unassembled WGS sequence"/>
</dbReference>